<keyword evidence="4" id="KW-1185">Reference proteome</keyword>
<dbReference type="AlphaFoldDB" id="A0A9P7BI07"/>
<evidence type="ECO:0000256" key="1">
    <source>
        <dbReference type="ARBA" id="ARBA00022679"/>
    </source>
</evidence>
<dbReference type="PANTHER" id="PTHR31896:SF64">
    <property type="entry name" value="TRICHOTHECENE 3-O-ACETYLTRANSFERASE"/>
    <property type="match status" value="1"/>
</dbReference>
<dbReference type="PANTHER" id="PTHR31896">
    <property type="entry name" value="FAMILY REGULATORY PROTEIN, PUTATIVE (AFU_ORTHOLOGUE AFUA_3G14730)-RELATED"/>
    <property type="match status" value="1"/>
</dbReference>
<sequence>MFTSINILGQKKQLRIYTQITLGFKTSNEYDYSNSISILKNGLNRLSDKISWLSGSIIEKDDITGVLHSKNSISFTVKDLRMNNFFPDFNQLEIENFPTKYFNEKDLCSRMTIPGTQGEELLSDEPVFLIQFNILNGGILISFIGEHAVLDMIGQSYIIKLLSKLCNPELNLTKFEIENTKLENSQLNLLASNDSLPLNITEKFIIKPINIDPINWTGSWKYILFPSKNLENLKNEISKNIFNENQGRNENENKFISTDDSLCALICQSITKARLKRISNPSNQTFKFSRAIDARNLVNQNSNQVGVCLNMTFHHWNIKEFCDYSLDKIALELRKDLLDEQNLKETLNVFASMLSRSKLNDETKYSMAGTIDPTYDIQISSWSKIDLYNYDFNFGLGKPIIVRRPTFIPCPGLVYFMPKRENGEVVVAVSLRDDDMIEFLKDSQILQYGIPIDY</sequence>
<keyword evidence="1" id="KW-0808">Transferase</keyword>
<name>A0A9P7BI07_9ASCO</name>
<dbReference type="Gene3D" id="3.30.559.10">
    <property type="entry name" value="Chloramphenicol acetyltransferase-like domain"/>
    <property type="match status" value="2"/>
</dbReference>
<evidence type="ECO:0000313" key="3">
    <source>
        <dbReference type="EMBL" id="KAG0690784.1"/>
    </source>
</evidence>
<dbReference type="InterPro" id="IPR051283">
    <property type="entry name" value="Sec_Metabolite_Acyltrans"/>
</dbReference>
<dbReference type="GO" id="GO:0016740">
    <property type="term" value="F:transferase activity"/>
    <property type="evidence" value="ECO:0007669"/>
    <property type="project" value="UniProtKB-KW"/>
</dbReference>
<dbReference type="Proteomes" id="UP000697127">
    <property type="component" value="Unassembled WGS sequence"/>
</dbReference>
<evidence type="ECO:0000313" key="4">
    <source>
        <dbReference type="Proteomes" id="UP000697127"/>
    </source>
</evidence>
<feature type="domain" description="Trichothecene 3-O-acetyltransferase-like N-terminal" evidence="2">
    <location>
        <begin position="16"/>
        <end position="166"/>
    </location>
</feature>
<evidence type="ECO:0000259" key="2">
    <source>
        <dbReference type="Pfam" id="PF22664"/>
    </source>
</evidence>
<dbReference type="Pfam" id="PF22664">
    <property type="entry name" value="TRI-like_N"/>
    <property type="match status" value="1"/>
</dbReference>
<dbReference type="OrthoDB" id="1862401at2759"/>
<dbReference type="InterPro" id="IPR023213">
    <property type="entry name" value="CAT-like_dom_sf"/>
</dbReference>
<organism evidence="3 4">
    <name type="scientific">Pichia californica</name>
    <dbReference type="NCBI Taxonomy" id="460514"/>
    <lineage>
        <taxon>Eukaryota</taxon>
        <taxon>Fungi</taxon>
        <taxon>Dikarya</taxon>
        <taxon>Ascomycota</taxon>
        <taxon>Saccharomycotina</taxon>
        <taxon>Pichiomycetes</taxon>
        <taxon>Pichiales</taxon>
        <taxon>Pichiaceae</taxon>
        <taxon>Pichia</taxon>
    </lineage>
</organism>
<dbReference type="InterPro" id="IPR054710">
    <property type="entry name" value="Tri101-like_N"/>
</dbReference>
<dbReference type="EMBL" id="PUHW01000018">
    <property type="protein sequence ID" value="KAG0690784.1"/>
    <property type="molecule type" value="Genomic_DNA"/>
</dbReference>
<protein>
    <recommendedName>
        <fullName evidence="2">Trichothecene 3-O-acetyltransferase-like N-terminal domain-containing protein</fullName>
    </recommendedName>
</protein>
<proteinExistence type="predicted"/>
<comment type="caution">
    <text evidence="3">The sequence shown here is derived from an EMBL/GenBank/DDBJ whole genome shotgun (WGS) entry which is preliminary data.</text>
</comment>
<reference evidence="3" key="1">
    <citation type="submission" date="2020-11" db="EMBL/GenBank/DDBJ databases">
        <title>Kefir isolates.</title>
        <authorList>
            <person name="Marcisauskas S."/>
            <person name="Kim Y."/>
            <person name="Blasche S."/>
        </authorList>
    </citation>
    <scope>NUCLEOTIDE SEQUENCE</scope>
    <source>
        <strain evidence="3">Olga-1</strain>
    </source>
</reference>
<gene>
    <name evidence="3" type="ORF">C6P40_001374</name>
</gene>
<accession>A0A9P7BI07</accession>